<dbReference type="SUPFAM" id="SSF53623">
    <property type="entry name" value="MurD-like peptide ligases, catalytic domain"/>
    <property type="match status" value="1"/>
</dbReference>
<comment type="PTM">
    <text evidence="7">Carboxylation is probably crucial for Mg(2+) binding and, consequently, for the gamma-phosphate positioning of ATP.</text>
</comment>
<comment type="pathway">
    <text evidence="7 8">Cell wall biogenesis; peptidoglycan biosynthesis.</text>
</comment>
<dbReference type="NCBIfam" id="NF001126">
    <property type="entry name" value="PRK00139.1-4"/>
    <property type="match status" value="1"/>
</dbReference>
<dbReference type="PANTHER" id="PTHR23135:SF4">
    <property type="entry name" value="UDP-N-ACETYLMURAMOYL-L-ALANYL-D-GLUTAMATE--2,6-DIAMINOPIMELATE LIGASE MURE HOMOLOG, CHLOROPLASTIC"/>
    <property type="match status" value="1"/>
</dbReference>
<feature type="domain" description="Mur ligase C-terminal" evidence="10">
    <location>
        <begin position="339"/>
        <end position="463"/>
    </location>
</feature>
<keyword evidence="3 7" id="KW-0133">Cell shape</keyword>
<feature type="short sequence motif" description="Meso-diaminopimelate recognition motif" evidence="7">
    <location>
        <begin position="413"/>
        <end position="416"/>
    </location>
</feature>
<keyword evidence="7 12" id="KW-0436">Ligase</keyword>
<sequence length="495" mass="52009">MAERTETTLSALGLHAQGGREARITGLSVDSREVRPGHLFAALPGTRVHGGEFIQYALRMGARAVLTDAEGARIARAEIAASGAALVIAEDPRQALAFAAALWFGAQPATMVAVTGTNGKTSVASFTRQIWAALGHEAANLGTTGVHGAFTAPLSHTTPEPVTLHRLLAEMAEAGISHAAMEASSHGLAQRRLDGVHLAAAGFTNFTQDHLDYHADFEAYFAAKAGLFERVLSDDGTAVLNIDDPRGVALKERAEARGLDVLGVGRCEEAELRLLDQRFDATGQELRFSWQGRPRQARLDLIGGFQAENVLVAAGLAIACGDEPAQVFDTLGGLETVPGRMQLAARRDSGAAVFVDYAHTPDALATALKALRPHVMGRLVVVFGAGGDRDRTKRPLMGQAAAEHADVAYVTDDNPRSEDPAAIRAEILQGCAGAHEVGDRAEAILRGVDALDQGDALLIAGKGHETGQVVGETVFPFDDVEQASVAVAALDGHMT</sequence>
<keyword evidence="7" id="KW-0547">Nucleotide-binding</keyword>
<protein>
    <recommendedName>
        <fullName evidence="7">UDP-N-acetylmuramoyl-L-alanyl-D-glutamate--2,6-diaminopimelate ligase</fullName>
        <ecNumber evidence="7">6.3.2.13</ecNumber>
    </recommendedName>
    <alternativeName>
        <fullName evidence="7">Meso-A2pm-adding enzyme</fullName>
    </alternativeName>
    <alternativeName>
        <fullName evidence="7">Meso-diaminopimelate-adding enzyme</fullName>
    </alternativeName>
    <alternativeName>
        <fullName evidence="7">UDP-MurNAc-L-Ala-D-Glu:meso-diaminopimelate ligase</fullName>
    </alternativeName>
    <alternativeName>
        <fullName evidence="7">UDP-MurNAc-tripeptide synthetase</fullName>
    </alternativeName>
    <alternativeName>
        <fullName evidence="7">UDP-N-acetylmuramyl-tripeptide synthetase</fullName>
    </alternativeName>
</protein>
<comment type="function">
    <text evidence="7">Catalyzes the addition of meso-diaminopimelic acid to the nucleotide precursor UDP-N-acetylmuramoyl-L-alanyl-D-glutamate (UMAG) in the biosynthesis of bacterial cell-wall peptidoglycan.</text>
</comment>
<dbReference type="Proteomes" id="UP001560019">
    <property type="component" value="Unassembled WGS sequence"/>
</dbReference>
<feature type="domain" description="Mur ligase central" evidence="11">
    <location>
        <begin position="114"/>
        <end position="317"/>
    </location>
</feature>
<comment type="catalytic activity">
    <reaction evidence="7">
        <text>UDP-N-acetyl-alpha-D-muramoyl-L-alanyl-D-glutamate + meso-2,6-diaminopimelate + ATP = UDP-N-acetyl-alpha-D-muramoyl-L-alanyl-gamma-D-glutamyl-meso-2,6-diaminopimelate + ADP + phosphate + H(+)</text>
        <dbReference type="Rhea" id="RHEA:23676"/>
        <dbReference type="ChEBI" id="CHEBI:15378"/>
        <dbReference type="ChEBI" id="CHEBI:30616"/>
        <dbReference type="ChEBI" id="CHEBI:43474"/>
        <dbReference type="ChEBI" id="CHEBI:57791"/>
        <dbReference type="ChEBI" id="CHEBI:83900"/>
        <dbReference type="ChEBI" id="CHEBI:83905"/>
        <dbReference type="ChEBI" id="CHEBI:456216"/>
        <dbReference type="EC" id="6.3.2.13"/>
    </reaction>
</comment>
<dbReference type="Pfam" id="PF08245">
    <property type="entry name" value="Mur_ligase_M"/>
    <property type="match status" value="1"/>
</dbReference>
<comment type="cofactor">
    <cofactor evidence="7">
        <name>Mg(2+)</name>
        <dbReference type="ChEBI" id="CHEBI:18420"/>
    </cofactor>
</comment>
<dbReference type="InterPro" id="IPR004101">
    <property type="entry name" value="Mur_ligase_C"/>
</dbReference>
<feature type="binding site" evidence="7">
    <location>
        <position position="190"/>
    </location>
    <ligand>
        <name>UDP-N-acetyl-alpha-D-muramoyl-L-alanyl-D-glutamate</name>
        <dbReference type="ChEBI" id="CHEBI:83900"/>
    </ligand>
</feature>
<feature type="binding site" evidence="7">
    <location>
        <position position="389"/>
    </location>
    <ligand>
        <name>meso-2,6-diaminopimelate</name>
        <dbReference type="ChEBI" id="CHEBI:57791"/>
    </ligand>
</feature>
<dbReference type="HAMAP" id="MF_00208">
    <property type="entry name" value="MurE"/>
    <property type="match status" value="1"/>
</dbReference>
<keyword evidence="2 7" id="KW-0132">Cell division</keyword>
<dbReference type="GO" id="GO:0016874">
    <property type="term" value="F:ligase activity"/>
    <property type="evidence" value="ECO:0007669"/>
    <property type="project" value="UniProtKB-KW"/>
</dbReference>
<dbReference type="Gene3D" id="3.40.1390.10">
    <property type="entry name" value="MurE/MurF, N-terminal domain"/>
    <property type="match status" value="1"/>
</dbReference>
<evidence type="ECO:0000256" key="8">
    <source>
        <dbReference type="RuleBase" id="RU004135"/>
    </source>
</evidence>
<feature type="binding site" evidence="7">
    <location>
        <begin position="413"/>
        <end position="416"/>
    </location>
    <ligand>
        <name>meso-2,6-diaminopimelate</name>
        <dbReference type="ChEBI" id="CHEBI:57791"/>
    </ligand>
</feature>
<keyword evidence="6 7" id="KW-0961">Cell wall biogenesis/degradation</keyword>
<evidence type="ECO:0000313" key="13">
    <source>
        <dbReference type="Proteomes" id="UP001560019"/>
    </source>
</evidence>
<dbReference type="Gene3D" id="3.90.190.20">
    <property type="entry name" value="Mur ligase, C-terminal domain"/>
    <property type="match status" value="1"/>
</dbReference>
<dbReference type="SUPFAM" id="SSF53244">
    <property type="entry name" value="MurD-like peptide ligases, peptide-binding domain"/>
    <property type="match status" value="1"/>
</dbReference>
<feature type="binding site" evidence="7">
    <location>
        <position position="465"/>
    </location>
    <ligand>
        <name>meso-2,6-diaminopimelate</name>
        <dbReference type="ChEBI" id="CHEBI:57791"/>
    </ligand>
</feature>
<feature type="binding site" evidence="7">
    <location>
        <position position="184"/>
    </location>
    <ligand>
        <name>UDP-N-acetyl-alpha-D-muramoyl-L-alanyl-D-glutamate</name>
        <dbReference type="ChEBI" id="CHEBI:83900"/>
    </ligand>
</feature>
<accession>A0ABV3XP07</accession>
<dbReference type="Gene3D" id="3.40.1190.10">
    <property type="entry name" value="Mur-like, catalytic domain"/>
    <property type="match status" value="1"/>
</dbReference>
<dbReference type="InterPro" id="IPR036565">
    <property type="entry name" value="Mur-like_cat_sf"/>
</dbReference>
<reference evidence="12 13" key="1">
    <citation type="submission" date="2024-06" db="EMBL/GenBank/DDBJ databases">
        <title>Genome of Rhodovulum iodosum, a marine photoferrotroph.</title>
        <authorList>
            <person name="Bianchini G."/>
            <person name="Nikeleit V."/>
            <person name="Kappler A."/>
            <person name="Bryce C."/>
            <person name="Sanchez-Baracaldo P."/>
        </authorList>
    </citation>
    <scope>NUCLEOTIDE SEQUENCE [LARGE SCALE GENOMIC DNA]</scope>
    <source>
        <strain evidence="12 13">UT/N1</strain>
    </source>
</reference>
<dbReference type="RefSeq" id="WP_125403549.1">
    <property type="nucleotide sequence ID" value="NZ_JBEHHI010000001.1"/>
</dbReference>
<dbReference type="InterPro" id="IPR000713">
    <property type="entry name" value="Mur_ligase_N"/>
</dbReference>
<comment type="caution">
    <text evidence="12">The sequence shown here is derived from an EMBL/GenBank/DDBJ whole genome shotgun (WGS) entry which is preliminary data.</text>
</comment>
<feature type="binding site" evidence="7">
    <location>
        <position position="31"/>
    </location>
    <ligand>
        <name>UDP-N-acetyl-alpha-D-muramoyl-L-alanyl-D-glutamate</name>
        <dbReference type="ChEBI" id="CHEBI:83900"/>
    </ligand>
</feature>
<organism evidence="12 13">
    <name type="scientific">Rhodovulum iodosum</name>
    <dbReference type="NCBI Taxonomy" id="68291"/>
    <lineage>
        <taxon>Bacteria</taxon>
        <taxon>Pseudomonadati</taxon>
        <taxon>Pseudomonadota</taxon>
        <taxon>Alphaproteobacteria</taxon>
        <taxon>Rhodobacterales</taxon>
        <taxon>Paracoccaceae</taxon>
        <taxon>Rhodovulum</taxon>
    </lineage>
</organism>
<dbReference type="NCBIfam" id="TIGR01085">
    <property type="entry name" value="murE"/>
    <property type="match status" value="1"/>
</dbReference>
<dbReference type="EC" id="6.3.2.13" evidence="7"/>
<evidence type="ECO:0000256" key="5">
    <source>
        <dbReference type="ARBA" id="ARBA00023306"/>
    </source>
</evidence>
<feature type="binding site" evidence="7">
    <location>
        <begin position="157"/>
        <end position="158"/>
    </location>
    <ligand>
        <name>UDP-N-acetyl-alpha-D-muramoyl-L-alanyl-D-glutamate</name>
        <dbReference type="ChEBI" id="CHEBI:83900"/>
    </ligand>
</feature>
<dbReference type="InterPro" id="IPR005761">
    <property type="entry name" value="UDP-N-AcMur-Glu-dNH2Pim_ligase"/>
</dbReference>
<feature type="domain" description="Mur ligase N-terminal catalytic" evidence="9">
    <location>
        <begin position="24"/>
        <end position="101"/>
    </location>
</feature>
<evidence type="ECO:0000256" key="7">
    <source>
        <dbReference type="HAMAP-Rule" id="MF_00208"/>
    </source>
</evidence>
<keyword evidence="13" id="KW-1185">Reference proteome</keyword>
<feature type="binding site" evidence="7">
    <location>
        <position position="461"/>
    </location>
    <ligand>
        <name>meso-2,6-diaminopimelate</name>
        <dbReference type="ChEBI" id="CHEBI:57791"/>
    </ligand>
</feature>
<evidence type="ECO:0000259" key="11">
    <source>
        <dbReference type="Pfam" id="PF08245"/>
    </source>
</evidence>
<evidence type="ECO:0000259" key="9">
    <source>
        <dbReference type="Pfam" id="PF01225"/>
    </source>
</evidence>
<feature type="modified residue" description="N6-carboxylysine" evidence="7">
    <location>
        <position position="224"/>
    </location>
</feature>
<evidence type="ECO:0000256" key="2">
    <source>
        <dbReference type="ARBA" id="ARBA00022618"/>
    </source>
</evidence>
<gene>
    <name evidence="7" type="primary">murE</name>
    <name evidence="12" type="ORF">Ga0609869_000406</name>
</gene>
<comment type="subcellular location">
    <subcellularLocation>
        <location evidence="7 8">Cytoplasm</location>
    </subcellularLocation>
</comment>
<keyword evidence="7" id="KW-0067">ATP-binding</keyword>
<evidence type="ECO:0000313" key="12">
    <source>
        <dbReference type="EMBL" id="MEX5727053.1"/>
    </source>
</evidence>
<keyword evidence="5 7" id="KW-0131">Cell cycle</keyword>
<evidence type="ECO:0000259" key="10">
    <source>
        <dbReference type="Pfam" id="PF02875"/>
    </source>
</evidence>
<keyword evidence="7" id="KW-0460">Magnesium</keyword>
<dbReference type="InterPro" id="IPR013221">
    <property type="entry name" value="Mur_ligase_cen"/>
</dbReference>
<keyword evidence="7" id="KW-0963">Cytoplasm</keyword>
<keyword evidence="4 7" id="KW-0573">Peptidoglycan synthesis</keyword>
<feature type="binding site" evidence="7">
    <location>
        <begin position="116"/>
        <end position="122"/>
    </location>
    <ligand>
        <name>ATP</name>
        <dbReference type="ChEBI" id="CHEBI:30616"/>
    </ligand>
</feature>
<evidence type="ECO:0000256" key="3">
    <source>
        <dbReference type="ARBA" id="ARBA00022960"/>
    </source>
</evidence>
<dbReference type="InterPro" id="IPR035911">
    <property type="entry name" value="MurE/MurF_N"/>
</dbReference>
<dbReference type="NCBIfam" id="NF001124">
    <property type="entry name" value="PRK00139.1-2"/>
    <property type="match status" value="1"/>
</dbReference>
<name>A0ABV3XP07_9RHOB</name>
<dbReference type="Pfam" id="PF02875">
    <property type="entry name" value="Mur_ligase_C"/>
    <property type="match status" value="1"/>
</dbReference>
<dbReference type="EMBL" id="JBEHHI010000001">
    <property type="protein sequence ID" value="MEX5727053.1"/>
    <property type="molecule type" value="Genomic_DNA"/>
</dbReference>
<proteinExistence type="inferred from homology"/>
<evidence type="ECO:0000256" key="4">
    <source>
        <dbReference type="ARBA" id="ARBA00022984"/>
    </source>
</evidence>
<comment type="caution">
    <text evidence="7">Lacks conserved residue(s) required for the propagation of feature annotation.</text>
</comment>
<dbReference type="Pfam" id="PF01225">
    <property type="entry name" value="Mur_ligase"/>
    <property type="match status" value="1"/>
</dbReference>
<comment type="similarity">
    <text evidence="1 7">Belongs to the MurCDEF family. MurE subfamily.</text>
</comment>
<dbReference type="InterPro" id="IPR036615">
    <property type="entry name" value="Mur_ligase_C_dom_sf"/>
</dbReference>
<evidence type="ECO:0000256" key="1">
    <source>
        <dbReference type="ARBA" id="ARBA00005898"/>
    </source>
</evidence>
<dbReference type="SUPFAM" id="SSF63418">
    <property type="entry name" value="MurE/MurF N-terminal domain"/>
    <property type="match status" value="1"/>
</dbReference>
<feature type="binding site" evidence="7">
    <location>
        <position position="192"/>
    </location>
    <ligand>
        <name>UDP-N-acetyl-alpha-D-muramoyl-L-alanyl-D-glutamate</name>
        <dbReference type="ChEBI" id="CHEBI:83900"/>
    </ligand>
</feature>
<evidence type="ECO:0000256" key="6">
    <source>
        <dbReference type="ARBA" id="ARBA00023316"/>
    </source>
</evidence>
<dbReference type="PANTHER" id="PTHR23135">
    <property type="entry name" value="MUR LIGASE FAMILY MEMBER"/>
    <property type="match status" value="1"/>
</dbReference>